<proteinExistence type="predicted"/>
<evidence type="ECO:0000313" key="2">
    <source>
        <dbReference type="EMBL" id="TQL33156.1"/>
    </source>
</evidence>
<name>A0A542XBN5_9MICO</name>
<protein>
    <submittedName>
        <fullName evidence="2">Uncharacterized protein</fullName>
    </submittedName>
</protein>
<dbReference type="RefSeq" id="WP_142005211.1">
    <property type="nucleotide sequence ID" value="NZ_CAJTBP010000001.1"/>
</dbReference>
<dbReference type="AlphaFoldDB" id="A0A542XBN5"/>
<accession>A0A542XBN5</accession>
<gene>
    <name evidence="2" type="ORF">FB554_1291</name>
</gene>
<dbReference type="Proteomes" id="UP000318336">
    <property type="component" value="Unassembled WGS sequence"/>
</dbReference>
<dbReference type="OrthoDB" id="2895671at2"/>
<evidence type="ECO:0000313" key="3">
    <source>
        <dbReference type="Proteomes" id="UP000318336"/>
    </source>
</evidence>
<evidence type="ECO:0000256" key="1">
    <source>
        <dbReference type="SAM" id="MobiDB-lite"/>
    </source>
</evidence>
<comment type="caution">
    <text evidence="2">The sequence shown here is derived from an EMBL/GenBank/DDBJ whole genome shotgun (WGS) entry which is preliminary data.</text>
</comment>
<keyword evidence="3" id="KW-1185">Reference proteome</keyword>
<reference evidence="2 3" key="1">
    <citation type="submission" date="2019-06" db="EMBL/GenBank/DDBJ databases">
        <title>Sequencing the genomes of 1000 actinobacteria strains.</title>
        <authorList>
            <person name="Klenk H.-P."/>
        </authorList>
    </citation>
    <scope>NUCLEOTIDE SEQUENCE [LARGE SCALE GENOMIC DNA]</scope>
    <source>
        <strain evidence="2 3">DSM 24617</strain>
    </source>
</reference>
<feature type="region of interest" description="Disordered" evidence="1">
    <location>
        <begin position="65"/>
        <end position="88"/>
    </location>
</feature>
<sequence>MRQKMTAPVGGVMTDEVGAVTGDLEVWLEDKTVRTTYAGSTDTYTVTGSPLTEEASLEQVVGHLRRDPGADESGNARSVDVRDLGVQI</sequence>
<feature type="compositionally biased region" description="Basic and acidic residues" evidence="1">
    <location>
        <begin position="79"/>
        <end position="88"/>
    </location>
</feature>
<dbReference type="EMBL" id="VFOK01000001">
    <property type="protein sequence ID" value="TQL33156.1"/>
    <property type="molecule type" value="Genomic_DNA"/>
</dbReference>
<organism evidence="2 3">
    <name type="scientific">Barrientosiimonas humi</name>
    <dbReference type="NCBI Taxonomy" id="999931"/>
    <lineage>
        <taxon>Bacteria</taxon>
        <taxon>Bacillati</taxon>
        <taxon>Actinomycetota</taxon>
        <taxon>Actinomycetes</taxon>
        <taxon>Micrococcales</taxon>
        <taxon>Dermacoccaceae</taxon>
        <taxon>Barrientosiimonas</taxon>
    </lineage>
</organism>